<accession>A0ABW7ASH3</accession>
<protein>
    <submittedName>
        <fullName evidence="1">Uncharacterized protein</fullName>
    </submittedName>
</protein>
<dbReference type="EMBL" id="JBICRM010000047">
    <property type="protein sequence ID" value="MFG1710374.1"/>
    <property type="molecule type" value="Genomic_DNA"/>
</dbReference>
<sequence>MLEPKADSTLFVAHRPDLLKRPVPPMAVPSFLDAGFGGFPVEDDTLDDALQH</sequence>
<evidence type="ECO:0000313" key="2">
    <source>
        <dbReference type="Proteomes" id="UP001603978"/>
    </source>
</evidence>
<comment type="caution">
    <text evidence="1">The sequence shown here is derived from an EMBL/GenBank/DDBJ whole genome shotgun (WGS) entry which is preliminary data.</text>
</comment>
<organism evidence="1 2">
    <name type="scientific">Nonomuraea marmarensis</name>
    <dbReference type="NCBI Taxonomy" id="3351344"/>
    <lineage>
        <taxon>Bacteria</taxon>
        <taxon>Bacillati</taxon>
        <taxon>Actinomycetota</taxon>
        <taxon>Actinomycetes</taxon>
        <taxon>Streptosporangiales</taxon>
        <taxon>Streptosporangiaceae</taxon>
        <taxon>Nonomuraea</taxon>
    </lineage>
</organism>
<keyword evidence="2" id="KW-1185">Reference proteome</keyword>
<proteinExistence type="predicted"/>
<dbReference type="RefSeq" id="WP_393176083.1">
    <property type="nucleotide sequence ID" value="NZ_JBICRM010000047.1"/>
</dbReference>
<gene>
    <name evidence="1" type="ORF">ACFLIM_45120</name>
</gene>
<reference evidence="1 2" key="1">
    <citation type="submission" date="2024-10" db="EMBL/GenBank/DDBJ databases">
        <authorList>
            <person name="Topkara A.R."/>
            <person name="Saygin H."/>
        </authorList>
    </citation>
    <scope>NUCLEOTIDE SEQUENCE [LARGE SCALE GENOMIC DNA]</scope>
    <source>
        <strain evidence="1 2">M3C6</strain>
    </source>
</reference>
<dbReference type="Proteomes" id="UP001603978">
    <property type="component" value="Unassembled WGS sequence"/>
</dbReference>
<name>A0ABW7ASH3_9ACTN</name>
<evidence type="ECO:0000313" key="1">
    <source>
        <dbReference type="EMBL" id="MFG1710374.1"/>
    </source>
</evidence>